<evidence type="ECO:0000256" key="8">
    <source>
        <dbReference type="SAM" id="Phobius"/>
    </source>
</evidence>
<accession>A0A3S1AWY0</accession>
<evidence type="ECO:0000256" key="5">
    <source>
        <dbReference type="ARBA" id="ARBA00022989"/>
    </source>
</evidence>
<keyword evidence="6 8" id="KW-0472">Membrane</keyword>
<keyword evidence="3" id="KW-0732">Signal</keyword>
<feature type="compositionally biased region" description="Polar residues" evidence="7">
    <location>
        <begin position="501"/>
        <end position="523"/>
    </location>
</feature>
<keyword evidence="11" id="KW-1185">Reference proteome</keyword>
<keyword evidence="5 8" id="KW-1133">Transmembrane helix</keyword>
<dbReference type="SUPFAM" id="SSF56436">
    <property type="entry name" value="C-type lectin-like"/>
    <property type="match status" value="1"/>
</dbReference>
<dbReference type="OrthoDB" id="6208413at2759"/>
<dbReference type="InterPro" id="IPR051505">
    <property type="entry name" value="C-type_lectin_domain"/>
</dbReference>
<evidence type="ECO:0000256" key="3">
    <source>
        <dbReference type="ARBA" id="ARBA00022729"/>
    </source>
</evidence>
<dbReference type="Pfam" id="PF00059">
    <property type="entry name" value="Lectin_C"/>
    <property type="match status" value="1"/>
</dbReference>
<comment type="caution">
    <text evidence="10">The sequence shown here is derived from an EMBL/GenBank/DDBJ whole genome shotgun (WGS) entry which is preliminary data.</text>
</comment>
<protein>
    <recommendedName>
        <fullName evidence="9">C-type lectin domain-containing protein</fullName>
    </recommendedName>
</protein>
<dbReference type="InterPro" id="IPR001304">
    <property type="entry name" value="C-type_lectin-like"/>
</dbReference>
<dbReference type="SMART" id="SM00034">
    <property type="entry name" value="CLECT"/>
    <property type="match status" value="1"/>
</dbReference>
<dbReference type="InterPro" id="IPR016186">
    <property type="entry name" value="C-type_lectin-like/link_sf"/>
</dbReference>
<evidence type="ECO:0000313" key="11">
    <source>
        <dbReference type="Proteomes" id="UP000271974"/>
    </source>
</evidence>
<feature type="domain" description="C-type lectin" evidence="9">
    <location>
        <begin position="26"/>
        <end position="139"/>
    </location>
</feature>
<dbReference type="GO" id="GO:0030246">
    <property type="term" value="F:carbohydrate binding"/>
    <property type="evidence" value="ECO:0007669"/>
    <property type="project" value="UniProtKB-KW"/>
</dbReference>
<keyword evidence="4" id="KW-0430">Lectin</keyword>
<keyword evidence="2 8" id="KW-0812">Transmembrane</keyword>
<feature type="transmembrane region" description="Helical" evidence="8">
    <location>
        <begin position="430"/>
        <end position="450"/>
    </location>
</feature>
<sequence length="586" mass="66359">PRNKCDLNRYRFEFPCKYKDYTNLAEAGTCVKIVNNEVPWREAMGRCVDIYGGNLVKITSKMMNEAIKSLIENESHFYWIGLSNTKLRYQYANMDNFGWLNETQPAKYMQNFVWSMLALEGHERCVVIKPSGYWMERTCFPLGYRYICQKISASHPGSPSLDLRFPHGHMYAYIGYHLDAQCSTLIEFGSTVEFWIGNSTFYSVIDGQAVHEEFQFYIAEEKFVEVGDRCFPSTKVNMNVKVTSKLLGTYFKCCWNSSTQTSYCSEGVKAPVRYVPQRPVLVVKGSNYVSIGDQVTATCSACVGTGGQLVWVLDMKNDKLQWSSQFDTETIPDSPPSPDGPGSKNTSYFRDQNITSIDWFVGHDDVCGPYVNSTFERLVGNGMHDAVLVCYTSNPDKISVSVEELTVTSPTFKVFGYVYPSWYDKTILELVFVLLGLLQIPLVVFLCYGVNCVKKKEVAKANKRSTMKQSKGAFHSKTTLEAQRRRNLLRTRSSELVEGRSNMSLNSPKQNSPSGQKSPNNQRPPKRPGLKKSLNALEFSFRPGSNDNKDTTVLPQKKLWDAAKMVRAHTTSAQSSKSEQDNRESH</sequence>
<proteinExistence type="predicted"/>
<dbReference type="InterPro" id="IPR016187">
    <property type="entry name" value="CTDL_fold"/>
</dbReference>
<dbReference type="EMBL" id="RQTK01001412">
    <property type="protein sequence ID" value="RUS70426.1"/>
    <property type="molecule type" value="Genomic_DNA"/>
</dbReference>
<reference evidence="10 11" key="1">
    <citation type="submission" date="2019-01" db="EMBL/GenBank/DDBJ databases">
        <title>A draft genome assembly of the solar-powered sea slug Elysia chlorotica.</title>
        <authorList>
            <person name="Cai H."/>
            <person name="Li Q."/>
            <person name="Fang X."/>
            <person name="Li J."/>
            <person name="Curtis N.E."/>
            <person name="Altenburger A."/>
            <person name="Shibata T."/>
            <person name="Feng M."/>
            <person name="Maeda T."/>
            <person name="Schwartz J.A."/>
            <person name="Shigenobu S."/>
            <person name="Lundholm N."/>
            <person name="Nishiyama T."/>
            <person name="Yang H."/>
            <person name="Hasebe M."/>
            <person name="Li S."/>
            <person name="Pierce S.K."/>
            <person name="Wang J."/>
        </authorList>
    </citation>
    <scope>NUCLEOTIDE SEQUENCE [LARGE SCALE GENOMIC DNA]</scope>
    <source>
        <strain evidence="10">EC2010</strain>
        <tissue evidence="10">Whole organism of an adult</tissue>
    </source>
</reference>
<dbReference type="CDD" id="cd00037">
    <property type="entry name" value="CLECT"/>
    <property type="match status" value="1"/>
</dbReference>
<dbReference type="PANTHER" id="PTHR14789">
    <property type="entry name" value="CHONDROLECTIN VARIANT CHODLFDELTAE"/>
    <property type="match status" value="1"/>
</dbReference>
<feature type="non-terminal residue" evidence="10">
    <location>
        <position position="1"/>
    </location>
</feature>
<comment type="subcellular location">
    <subcellularLocation>
        <location evidence="1">Membrane</location>
        <topology evidence="1">Single-pass type I membrane protein</topology>
    </subcellularLocation>
</comment>
<evidence type="ECO:0000256" key="4">
    <source>
        <dbReference type="ARBA" id="ARBA00022734"/>
    </source>
</evidence>
<dbReference type="Gene3D" id="3.10.100.10">
    <property type="entry name" value="Mannose-Binding Protein A, subunit A"/>
    <property type="match status" value="1"/>
</dbReference>
<organism evidence="10 11">
    <name type="scientific">Elysia chlorotica</name>
    <name type="common">Eastern emerald elysia</name>
    <name type="synonym">Sea slug</name>
    <dbReference type="NCBI Taxonomy" id="188477"/>
    <lineage>
        <taxon>Eukaryota</taxon>
        <taxon>Metazoa</taxon>
        <taxon>Spiralia</taxon>
        <taxon>Lophotrochozoa</taxon>
        <taxon>Mollusca</taxon>
        <taxon>Gastropoda</taxon>
        <taxon>Heterobranchia</taxon>
        <taxon>Euthyneura</taxon>
        <taxon>Panpulmonata</taxon>
        <taxon>Sacoglossa</taxon>
        <taxon>Placobranchoidea</taxon>
        <taxon>Plakobranchidae</taxon>
        <taxon>Elysia</taxon>
    </lineage>
</organism>
<evidence type="ECO:0000259" key="9">
    <source>
        <dbReference type="PROSITE" id="PS50041"/>
    </source>
</evidence>
<name>A0A3S1AWY0_ELYCH</name>
<gene>
    <name evidence="10" type="ORF">EGW08_021816</name>
</gene>
<evidence type="ECO:0000256" key="6">
    <source>
        <dbReference type="ARBA" id="ARBA00023136"/>
    </source>
</evidence>
<dbReference type="Proteomes" id="UP000271974">
    <property type="component" value="Unassembled WGS sequence"/>
</dbReference>
<feature type="region of interest" description="Disordered" evidence="7">
    <location>
        <begin position="464"/>
        <end position="586"/>
    </location>
</feature>
<evidence type="ECO:0000313" key="10">
    <source>
        <dbReference type="EMBL" id="RUS70426.1"/>
    </source>
</evidence>
<feature type="compositionally biased region" description="Polar residues" evidence="7">
    <location>
        <begin position="543"/>
        <end position="554"/>
    </location>
</feature>
<dbReference type="PROSITE" id="PS50041">
    <property type="entry name" value="C_TYPE_LECTIN_2"/>
    <property type="match status" value="1"/>
</dbReference>
<evidence type="ECO:0000256" key="2">
    <source>
        <dbReference type="ARBA" id="ARBA00022692"/>
    </source>
</evidence>
<dbReference type="AlphaFoldDB" id="A0A3S1AWY0"/>
<dbReference type="GO" id="GO:0016020">
    <property type="term" value="C:membrane"/>
    <property type="evidence" value="ECO:0007669"/>
    <property type="project" value="UniProtKB-SubCell"/>
</dbReference>
<evidence type="ECO:0000256" key="1">
    <source>
        <dbReference type="ARBA" id="ARBA00004479"/>
    </source>
</evidence>
<evidence type="ECO:0000256" key="7">
    <source>
        <dbReference type="SAM" id="MobiDB-lite"/>
    </source>
</evidence>